<gene>
    <name evidence="3" type="primary">ABSGL_11422.1 scaffold 12295</name>
</gene>
<dbReference type="Pfam" id="PF03456">
    <property type="entry name" value="uDENN"/>
    <property type="match status" value="1"/>
</dbReference>
<dbReference type="OMA" id="RCEEWRK"/>
<evidence type="ECO:0000313" key="3">
    <source>
        <dbReference type="EMBL" id="SAM05547.1"/>
    </source>
</evidence>
<dbReference type="Pfam" id="PF03455">
    <property type="entry name" value="dDENN"/>
    <property type="match status" value="1"/>
</dbReference>
<dbReference type="InterPro" id="IPR001194">
    <property type="entry name" value="cDENN_dom"/>
</dbReference>
<dbReference type="FunCoup" id="A0A168QTU4">
    <property type="interactions" value="5"/>
</dbReference>
<feature type="region of interest" description="Disordered" evidence="1">
    <location>
        <begin position="203"/>
        <end position="256"/>
    </location>
</feature>
<dbReference type="SMART" id="SM00801">
    <property type="entry name" value="dDENN"/>
    <property type="match status" value="1"/>
</dbReference>
<dbReference type="AlphaFoldDB" id="A0A168QTU4"/>
<evidence type="ECO:0000313" key="4">
    <source>
        <dbReference type="Proteomes" id="UP000078561"/>
    </source>
</evidence>
<dbReference type="InterPro" id="IPR037516">
    <property type="entry name" value="Tripartite_DENN"/>
</dbReference>
<dbReference type="Proteomes" id="UP000078561">
    <property type="component" value="Unassembled WGS sequence"/>
</dbReference>
<feature type="region of interest" description="Disordered" evidence="1">
    <location>
        <begin position="53"/>
        <end position="115"/>
    </location>
</feature>
<feature type="domain" description="UDENN" evidence="2">
    <location>
        <begin position="266"/>
        <end position="1112"/>
    </location>
</feature>
<dbReference type="InterPro" id="IPR043153">
    <property type="entry name" value="DENN_C"/>
</dbReference>
<dbReference type="PANTHER" id="PTHR12296">
    <property type="entry name" value="DENN DOMAIN-CONTAINING PROTEIN 4"/>
    <property type="match status" value="1"/>
</dbReference>
<feature type="compositionally biased region" description="Polar residues" evidence="1">
    <location>
        <begin position="81"/>
        <end position="93"/>
    </location>
</feature>
<dbReference type="OrthoDB" id="6019893at2759"/>
<organism evidence="3">
    <name type="scientific">Absidia glauca</name>
    <name type="common">Pin mould</name>
    <dbReference type="NCBI Taxonomy" id="4829"/>
    <lineage>
        <taxon>Eukaryota</taxon>
        <taxon>Fungi</taxon>
        <taxon>Fungi incertae sedis</taxon>
        <taxon>Mucoromycota</taxon>
        <taxon>Mucoromycotina</taxon>
        <taxon>Mucoromycetes</taxon>
        <taxon>Mucorales</taxon>
        <taxon>Cunninghamellaceae</taxon>
        <taxon>Absidia</taxon>
    </lineage>
</organism>
<dbReference type="Gene3D" id="6.10.140.1000">
    <property type="match status" value="1"/>
</dbReference>
<dbReference type="Gene3D" id="3.40.50.11500">
    <property type="match status" value="1"/>
</dbReference>
<sequence>MSVSSTQSTVADYFFVTGLRDVDLLSTYDSVKNGQDTDADATYYNNQENCAAATTTPDAASPTVEHTPNVSKLPRTPPPTTVNNSDQQSTLASTGRKRGQSLPVLPTTMNTNGNNIITSVSTGTSAQPDSLTRVMDHVQAVIDHFDKERDVARGSVISIPTPPTPPGITTATATATTTAASSLERSRRASVNSGYLNRLEKRSSVHDTSWQRVKDSITSSVKRTHTQRRQRQYSLSQKAKTTTGTTGDTSTSNEQQKVQLSNTVGGEDQPTIPHLLDVKYPPTVLMRYPSQDSQIPFPSYLSMFSFPHDISLYYGDAPPPEKIHSFTMTDDSGSTRYGTCCVFYEPLTDDLVAPVDQALQHWIDLCMTNSTVEYGKHLKEKIEHELLLQEKCHMELASSTGKSTTAEILERRNELEEQVRMSRESLALYTELLEPVKLSTCTSKQIWVPKSVGVLGRMPWLELYGDWIKILLDSVVGVRGKKNKDFSIDVGSAIANLIHDVPVPPPGRFEIGLSINDRSLYISRPAMNEVPLLKNFSLYPVFRALSPHLILVVLETLLAEGKVVFLSQHCGMLSLACEAFRYLLFPFYWQFVFIPLLPERLLNCLQAPVPYIIGFQGDLNDIDEIAPDDACIVNLDSNTIHQSIRTPMLPERQRRKLQASLELHCPLHNRCRVPYGVPLSVQMAFPNGRLLLSCNRSKLQDNFETPASRNRLSESSSDTASIWSNSTKVGWQLPRSSGLWTNSNSTGASSRSSNESVQSQPMGTPDLSQQTLPQLPSFAKLAVNPQATSSPSSSSSIHSNNTNASSPISPTIQTSAYNNRSQQRSSMPVTTPKVLQTQSTGQNGNKEYTGSSLYKTQNRMSEPPPPRMPTPIENEDGATLMTEGGGMPMSKPRAAFQHTPEQSHFTLSPNYAASTTSTATPMNTGMNNGSSGSYDLHYQNGAPREISRHIKHIEGHIMVTLFPQELPSFQGYRCLCGKHVDQGAPIQELYRICQECHLVTHDSCTDQILHPCLPACFDETKIQDSLLRMFASLLCGYRSGFMDPMEHPIANNSAVLFNSNAGQHHRKSTYFSKDAFLKHSDKDTRAYLSTLAGSQMFTQFITDRLSKPKNDPEILMFDEFIKLKRNRSKLKFVKEETPFLNGIASDLDYATGIST</sequence>
<feature type="compositionally biased region" description="Low complexity" evidence="1">
    <location>
        <begin position="742"/>
        <end position="759"/>
    </location>
</feature>
<protein>
    <recommendedName>
        <fullName evidence="2">UDENN domain-containing protein</fullName>
    </recommendedName>
</protein>
<dbReference type="EMBL" id="LT554468">
    <property type="protein sequence ID" value="SAM05547.1"/>
    <property type="molecule type" value="Genomic_DNA"/>
</dbReference>
<dbReference type="InterPro" id="IPR005113">
    <property type="entry name" value="uDENN_dom"/>
</dbReference>
<feature type="compositionally biased region" description="Low complexity" evidence="1">
    <location>
        <begin position="241"/>
        <end position="252"/>
    </location>
</feature>
<dbReference type="InterPro" id="IPR005112">
    <property type="entry name" value="dDENN_dom"/>
</dbReference>
<dbReference type="Gene3D" id="3.30.450.200">
    <property type="match status" value="1"/>
</dbReference>
<dbReference type="PANTHER" id="PTHR12296:SF21">
    <property type="entry name" value="DENN DOMAIN-CONTAINING PROTEIN 3"/>
    <property type="match status" value="1"/>
</dbReference>
<accession>A0A168QTU4</accession>
<feature type="compositionally biased region" description="Polar residues" evidence="1">
    <location>
        <begin position="760"/>
        <end position="771"/>
    </location>
</feature>
<dbReference type="Pfam" id="PF02141">
    <property type="entry name" value="DENN"/>
    <property type="match status" value="1"/>
</dbReference>
<feature type="compositionally biased region" description="Polar residues" evidence="1">
    <location>
        <begin position="206"/>
        <end position="221"/>
    </location>
</feature>
<dbReference type="PROSITE" id="PS50211">
    <property type="entry name" value="DENN"/>
    <property type="match status" value="1"/>
</dbReference>
<proteinExistence type="predicted"/>
<feature type="region of interest" description="Disordered" evidence="1">
    <location>
        <begin position="783"/>
        <end position="871"/>
    </location>
</feature>
<dbReference type="InterPro" id="IPR051696">
    <property type="entry name" value="DENN_Domain_GEFs"/>
</dbReference>
<keyword evidence="4" id="KW-1185">Reference proteome</keyword>
<name>A0A168QTU4_ABSGL</name>
<dbReference type="InParanoid" id="A0A168QTU4"/>
<feature type="region of interest" description="Disordered" evidence="1">
    <location>
        <begin position="734"/>
        <end position="771"/>
    </location>
</feature>
<feature type="compositionally biased region" description="Low complexity" evidence="1">
    <location>
        <begin position="789"/>
        <end position="806"/>
    </location>
</feature>
<feature type="compositionally biased region" description="Low complexity" evidence="1">
    <location>
        <begin position="53"/>
        <end position="63"/>
    </location>
</feature>
<feature type="compositionally biased region" description="Polar residues" evidence="1">
    <location>
        <begin position="807"/>
        <end position="860"/>
    </location>
</feature>
<dbReference type="SMART" id="SM00799">
    <property type="entry name" value="DENN"/>
    <property type="match status" value="1"/>
</dbReference>
<reference evidence="3" key="1">
    <citation type="submission" date="2016-04" db="EMBL/GenBank/DDBJ databases">
        <authorList>
            <person name="Evans L.H."/>
            <person name="Alamgir A."/>
            <person name="Owens N."/>
            <person name="Weber N.D."/>
            <person name="Virtaneva K."/>
            <person name="Barbian K."/>
            <person name="Babar A."/>
            <person name="Rosenke K."/>
        </authorList>
    </citation>
    <scope>NUCLEOTIDE SEQUENCE [LARGE SCALE GENOMIC DNA]</scope>
    <source>
        <strain evidence="3">CBS 101.48</strain>
    </source>
</reference>
<dbReference type="GO" id="GO:0031410">
    <property type="term" value="C:cytoplasmic vesicle"/>
    <property type="evidence" value="ECO:0007669"/>
    <property type="project" value="TreeGrafter"/>
</dbReference>
<evidence type="ECO:0000259" key="2">
    <source>
        <dbReference type="PROSITE" id="PS50211"/>
    </source>
</evidence>
<dbReference type="SMART" id="SM00800">
    <property type="entry name" value="uDENN"/>
    <property type="match status" value="1"/>
</dbReference>
<evidence type="ECO:0000256" key="1">
    <source>
        <dbReference type="SAM" id="MobiDB-lite"/>
    </source>
</evidence>
<dbReference type="GO" id="GO:0032483">
    <property type="term" value="P:regulation of Rab protein signal transduction"/>
    <property type="evidence" value="ECO:0007669"/>
    <property type="project" value="TreeGrafter"/>
</dbReference>
<feature type="compositionally biased region" description="Basic residues" evidence="1">
    <location>
        <begin position="222"/>
        <end position="231"/>
    </location>
</feature>